<dbReference type="RefSeq" id="WP_062154092.1">
    <property type="nucleotide sequence ID" value="NZ_CP012373.2"/>
</dbReference>
<reference evidence="6" key="1">
    <citation type="submission" date="2016-12" db="EMBL/GenBank/DDBJ databases">
        <title>Complete Genome Sequence of Beggiatoa leptomitiformis D-401.</title>
        <authorList>
            <person name="Fomenkov A."/>
            <person name="Vincze T."/>
            <person name="Grabovich M."/>
            <person name="Anton B.P."/>
            <person name="Dubinina G."/>
            <person name="Orlova M."/>
            <person name="Belousova E."/>
            <person name="Roberts R.J."/>
        </authorList>
    </citation>
    <scope>NUCLEOTIDE SEQUENCE [LARGE SCALE GENOMIC DNA]</scope>
    <source>
        <strain evidence="4 6">D-401</strain>
    </source>
</reference>
<name>A0A0N7FNZ8_9GAMM</name>
<organism evidence="3 6">
    <name type="scientific">Beggiatoa leptomitoformis</name>
    <dbReference type="NCBI Taxonomy" id="288004"/>
    <lineage>
        <taxon>Bacteria</taxon>
        <taxon>Pseudomonadati</taxon>
        <taxon>Pseudomonadota</taxon>
        <taxon>Gammaproteobacteria</taxon>
        <taxon>Thiotrichales</taxon>
        <taxon>Thiotrichaceae</taxon>
        <taxon>Beggiatoa</taxon>
    </lineage>
</organism>
<feature type="region of interest" description="Disordered" evidence="1">
    <location>
        <begin position="93"/>
        <end position="121"/>
    </location>
</feature>
<dbReference type="SUPFAM" id="SSF46689">
    <property type="entry name" value="Homeodomain-like"/>
    <property type="match status" value="1"/>
</dbReference>
<dbReference type="Proteomes" id="UP000234271">
    <property type="component" value="Chromosome"/>
</dbReference>
<dbReference type="EMBL" id="CP018889">
    <property type="protein sequence ID" value="AUI68911.1"/>
    <property type="molecule type" value="Genomic_DNA"/>
</dbReference>
<dbReference type="KEGG" id="blep:AL038_15140"/>
<dbReference type="EMBL" id="CP018889">
    <property type="protein sequence ID" value="AUI68851.1"/>
    <property type="molecule type" value="Genomic_DNA"/>
</dbReference>
<dbReference type="InterPro" id="IPR009057">
    <property type="entry name" value="Homeodomain-like_sf"/>
</dbReference>
<dbReference type="STRING" id="288004.AL038_14785"/>
<evidence type="ECO:0000313" key="4">
    <source>
        <dbReference type="EMBL" id="AUI68851.1"/>
    </source>
</evidence>
<feature type="domain" description="Transposase Synechocystis PCC 6803" evidence="2">
    <location>
        <begin position="1"/>
        <end position="109"/>
    </location>
</feature>
<dbReference type="OrthoDB" id="6658576at2"/>
<evidence type="ECO:0000313" key="5">
    <source>
        <dbReference type="EMBL" id="AUI68911.1"/>
    </source>
</evidence>
<proteinExistence type="predicted"/>
<feature type="compositionally biased region" description="Polar residues" evidence="1">
    <location>
        <begin position="101"/>
        <end position="121"/>
    </location>
</feature>
<evidence type="ECO:0000313" key="3">
    <source>
        <dbReference type="EMBL" id="AUI68841.1"/>
    </source>
</evidence>
<dbReference type="Pfam" id="PF01710">
    <property type="entry name" value="HTH_Tnp_IS630"/>
    <property type="match status" value="1"/>
</dbReference>
<keyword evidence="6" id="KW-1185">Reference proteome</keyword>
<dbReference type="EMBL" id="CP018889">
    <property type="protein sequence ID" value="AUI68841.1"/>
    <property type="molecule type" value="Genomic_DNA"/>
</dbReference>
<evidence type="ECO:0000256" key="1">
    <source>
        <dbReference type="SAM" id="MobiDB-lite"/>
    </source>
</evidence>
<reference evidence="3" key="2">
    <citation type="submission" date="2019-12" db="EMBL/GenBank/DDBJ databases">
        <title>Complete Genome Sequence of Beggiatoa leptomitiformis D-401.</title>
        <authorList>
            <person name="Fomenkov A."/>
            <person name="Vincze T."/>
            <person name="Grabovich M."/>
            <person name="Anton B.P."/>
            <person name="Dubinina G."/>
            <person name="Orlova M."/>
            <person name="Belousova E."/>
            <person name="Roberts R.J."/>
        </authorList>
    </citation>
    <scope>NUCLEOTIDE SEQUENCE</scope>
    <source>
        <strain evidence="3 6">D-401</strain>
    </source>
</reference>
<evidence type="ECO:0000313" key="6">
    <source>
        <dbReference type="Proteomes" id="UP000234271"/>
    </source>
</evidence>
<sequence length="121" mass="13741">MTYSIDFRKKVLKVKQEENLTLAAVAKRFQIAIASVVRWSKVLEAKGTRNRPTKIDMEALKQDVALYPDAYHYERAARFGITEGGIRHALKRLGISRKKNPQTSQSQPRSTASLSKQNEPL</sequence>
<dbReference type="KEGG" id="blep:AL038_14785"/>
<accession>A0A0N7FNZ8</accession>
<evidence type="ECO:0000259" key="2">
    <source>
        <dbReference type="Pfam" id="PF01710"/>
    </source>
</evidence>
<protein>
    <submittedName>
        <fullName evidence="3">Transposase</fullName>
    </submittedName>
</protein>
<gene>
    <name evidence="3" type="ORF">BLE401_09055</name>
    <name evidence="4" type="ORF">BLE401_09115</name>
    <name evidence="5" type="ORF">BLE401_09475</name>
</gene>
<dbReference type="InterPro" id="IPR002622">
    <property type="entry name" value="Transposase_14"/>
</dbReference>
<dbReference type="AlphaFoldDB" id="A0A0N7FNZ8"/>
<dbReference type="KEGG" id="blep:AL038_15200"/>